<reference evidence="2" key="1">
    <citation type="submission" date="2011-08" db="EMBL/GenBank/DDBJ databases">
        <authorList>
            <person name="Rombauts S."/>
        </authorList>
    </citation>
    <scope>NUCLEOTIDE SEQUENCE</scope>
    <source>
        <strain evidence="2">London</strain>
    </source>
</reference>
<reference evidence="1" key="2">
    <citation type="submission" date="2015-06" db="UniProtKB">
        <authorList>
            <consortium name="EnsemblMetazoa"/>
        </authorList>
    </citation>
    <scope>IDENTIFICATION</scope>
</reference>
<dbReference type="AlphaFoldDB" id="T1JRR2"/>
<sequence length="51" mass="6047">MMNKSYNGIIFQSLLNYILVSHGLFDYVFETWIDPVVIDGYKLRSRRGNFD</sequence>
<dbReference type="HOGENOM" id="CLU_3108989_0_0_1"/>
<dbReference type="Proteomes" id="UP000015104">
    <property type="component" value="Unassembled WGS sequence"/>
</dbReference>
<dbReference type="EnsemblMetazoa" id="tetur01g07830.1">
    <property type="protein sequence ID" value="tetur01g07830.1"/>
    <property type="gene ID" value="tetur01g07830"/>
</dbReference>
<keyword evidence="2" id="KW-1185">Reference proteome</keyword>
<proteinExistence type="predicted"/>
<protein>
    <submittedName>
        <fullName evidence="1">Uncharacterized protein</fullName>
    </submittedName>
</protein>
<dbReference type="EMBL" id="CAEY01000451">
    <property type="status" value="NOT_ANNOTATED_CDS"/>
    <property type="molecule type" value="Genomic_DNA"/>
</dbReference>
<evidence type="ECO:0000313" key="2">
    <source>
        <dbReference type="Proteomes" id="UP000015104"/>
    </source>
</evidence>
<organism evidence="1 2">
    <name type="scientific">Tetranychus urticae</name>
    <name type="common">Two-spotted spider mite</name>
    <dbReference type="NCBI Taxonomy" id="32264"/>
    <lineage>
        <taxon>Eukaryota</taxon>
        <taxon>Metazoa</taxon>
        <taxon>Ecdysozoa</taxon>
        <taxon>Arthropoda</taxon>
        <taxon>Chelicerata</taxon>
        <taxon>Arachnida</taxon>
        <taxon>Acari</taxon>
        <taxon>Acariformes</taxon>
        <taxon>Trombidiformes</taxon>
        <taxon>Prostigmata</taxon>
        <taxon>Eleutherengona</taxon>
        <taxon>Raphignathae</taxon>
        <taxon>Tetranychoidea</taxon>
        <taxon>Tetranychidae</taxon>
        <taxon>Tetranychus</taxon>
    </lineage>
</organism>
<evidence type="ECO:0000313" key="1">
    <source>
        <dbReference type="EnsemblMetazoa" id="tetur01g07830.1"/>
    </source>
</evidence>
<accession>T1JRR2</accession>
<name>T1JRR2_TETUR</name>